<dbReference type="AlphaFoldDB" id="A0A5C5ZY83"/>
<dbReference type="InterPro" id="IPR012675">
    <property type="entry name" value="Beta-grasp_dom_sf"/>
</dbReference>
<dbReference type="InterPro" id="IPR052045">
    <property type="entry name" value="Sulfur_Carrier/Prot_Modifier"/>
</dbReference>
<dbReference type="RefSeq" id="WP_146580315.1">
    <property type="nucleotide sequence ID" value="NZ_SJPM01000011.1"/>
</dbReference>
<evidence type="ECO:0000313" key="2">
    <source>
        <dbReference type="Proteomes" id="UP000316213"/>
    </source>
</evidence>
<dbReference type="Proteomes" id="UP000316213">
    <property type="component" value="Unassembled WGS sequence"/>
</dbReference>
<dbReference type="PANTHER" id="PTHR38031">
    <property type="entry name" value="SULFUR CARRIER PROTEIN SLR0821-RELATED"/>
    <property type="match status" value="1"/>
</dbReference>
<organism evidence="1 2">
    <name type="scientific">Neorhodopirellula pilleata</name>
    <dbReference type="NCBI Taxonomy" id="2714738"/>
    <lineage>
        <taxon>Bacteria</taxon>
        <taxon>Pseudomonadati</taxon>
        <taxon>Planctomycetota</taxon>
        <taxon>Planctomycetia</taxon>
        <taxon>Pirellulales</taxon>
        <taxon>Pirellulaceae</taxon>
        <taxon>Neorhodopirellula</taxon>
    </lineage>
</organism>
<dbReference type="Pfam" id="PF02597">
    <property type="entry name" value="ThiS"/>
    <property type="match status" value="1"/>
</dbReference>
<name>A0A5C5ZY83_9BACT</name>
<evidence type="ECO:0000313" key="1">
    <source>
        <dbReference type="EMBL" id="TWT92632.1"/>
    </source>
</evidence>
<proteinExistence type="predicted"/>
<dbReference type="OrthoDB" id="9156098at2"/>
<accession>A0A5C5ZY83</accession>
<sequence length="89" mass="9814">MYVIIPTVMRSHTGGLSRVCVQGESVDDVLKQLVKQHPDLQHHLFDSEGRLVSFVNVFVNDENIRDLDQGNTKLSDTDDVLLVPAIAGG</sequence>
<dbReference type="InterPro" id="IPR016155">
    <property type="entry name" value="Mopterin_synth/thiamin_S_b"/>
</dbReference>
<dbReference type="PANTHER" id="PTHR38031:SF1">
    <property type="entry name" value="SULFUR CARRIER PROTEIN CYSO"/>
    <property type="match status" value="1"/>
</dbReference>
<reference evidence="1 2" key="1">
    <citation type="submission" date="2019-02" db="EMBL/GenBank/DDBJ databases">
        <title>Deep-cultivation of Planctomycetes and their phenomic and genomic characterization uncovers novel biology.</title>
        <authorList>
            <person name="Wiegand S."/>
            <person name="Jogler M."/>
            <person name="Boedeker C."/>
            <person name="Pinto D."/>
            <person name="Vollmers J."/>
            <person name="Rivas-Marin E."/>
            <person name="Kohn T."/>
            <person name="Peeters S.H."/>
            <person name="Heuer A."/>
            <person name="Rast P."/>
            <person name="Oberbeckmann S."/>
            <person name="Bunk B."/>
            <person name="Jeske O."/>
            <person name="Meyerdierks A."/>
            <person name="Storesund J.E."/>
            <person name="Kallscheuer N."/>
            <person name="Luecker S."/>
            <person name="Lage O.M."/>
            <person name="Pohl T."/>
            <person name="Merkel B.J."/>
            <person name="Hornburger P."/>
            <person name="Mueller R.-W."/>
            <person name="Bruemmer F."/>
            <person name="Labrenz M."/>
            <person name="Spormann A.M."/>
            <person name="Op Den Camp H."/>
            <person name="Overmann J."/>
            <person name="Amann R."/>
            <person name="Jetten M.S.M."/>
            <person name="Mascher T."/>
            <person name="Medema M.H."/>
            <person name="Devos D.P."/>
            <person name="Kaster A.-K."/>
            <person name="Ovreas L."/>
            <person name="Rohde M."/>
            <person name="Galperin M.Y."/>
            <person name="Jogler C."/>
        </authorList>
    </citation>
    <scope>NUCLEOTIDE SEQUENCE [LARGE SCALE GENOMIC DNA]</scope>
    <source>
        <strain evidence="1 2">Pla100</strain>
    </source>
</reference>
<comment type="caution">
    <text evidence="1">The sequence shown here is derived from an EMBL/GenBank/DDBJ whole genome shotgun (WGS) entry which is preliminary data.</text>
</comment>
<keyword evidence="2" id="KW-1185">Reference proteome</keyword>
<dbReference type="SUPFAM" id="SSF54285">
    <property type="entry name" value="MoaD/ThiS"/>
    <property type="match status" value="1"/>
</dbReference>
<dbReference type="EMBL" id="SJPM01000011">
    <property type="protein sequence ID" value="TWT92632.1"/>
    <property type="molecule type" value="Genomic_DNA"/>
</dbReference>
<protein>
    <submittedName>
        <fullName evidence="1">Sulfur carrier protein CysO</fullName>
    </submittedName>
</protein>
<gene>
    <name evidence="1" type="primary">cysO</name>
    <name evidence="1" type="ORF">Pla100_46520</name>
</gene>
<dbReference type="InterPro" id="IPR003749">
    <property type="entry name" value="ThiS/MoaD-like"/>
</dbReference>
<dbReference type="Gene3D" id="3.10.20.30">
    <property type="match status" value="1"/>
</dbReference>